<accession>A0ACB5RAN2</accession>
<protein>
    <submittedName>
        <fullName evidence="1">Primosomal protein N</fullName>
    </submittedName>
</protein>
<sequence>MGKKYAKIIINSESISLDREFTYIIPEKFFDVIAIGYRVKVPFGAGNKKVQGFVVGFCDEIDFNPKFAKEISEICDDDPLFGSSELELINFMRKEYLCKYIDAIRVFLPTGIIRGNSLKKKSVVKINSSMIEYSIYFEKYKDVLEQIKANDGMYTKTELNKILGISTYKINKLFSENLLIADELIMDRANQREYMTYERKDLTLQQRKVVSDIIHSEEKIFLLKGVTGSGKTEVYMNLVENMLNKNKTSLVLVPEISLTPQMIERFKGRFGKDVAVFHSKLSDGERFDEWNRVKNNSVKLIVGARSAIFLPFKDLGLIIVDEEHEGTYKSEQNPKYSIRDIAEFKSRQCGCKVVYGTATPAVETYYRALNNEIGLVTLEQRVDSSPMPNISVVDMREELKSGNRNIFSRELYNALKENLQRKEQSIIFLNRRGFSTFVSCRSCGYVFTCDSCDISMTYHKNGYLICHYCGKTKPQPKTCPKCGSKYVKYFGAGTEQIENYIRNTFQDARVLRMDVDTTRKKNSHEEIYNKFKNGEADILVGTQMISKGLDFPNVTLVGIVAADITLNLPDFRASERGFQIITQVAGRAGRGEKEGRVILQTYNPEHSSIKFASQYNYNDFFKEEISLRNIMNYPPFGDLLLINISGSKEGLVKKYSLEIGNYIQKNILGTDDIQILGPCACTVQKIKDQFRWQILIKGKLNEFIKNNIRIWVYDIIKDVYNEIRVSLDVNPNSLL</sequence>
<evidence type="ECO:0000313" key="1">
    <source>
        <dbReference type="EMBL" id="GKX66254.1"/>
    </source>
</evidence>
<proteinExistence type="predicted"/>
<dbReference type="Proteomes" id="UP001058074">
    <property type="component" value="Unassembled WGS sequence"/>
</dbReference>
<keyword evidence="2" id="KW-1185">Reference proteome</keyword>
<evidence type="ECO:0000313" key="2">
    <source>
        <dbReference type="Proteomes" id="UP001058074"/>
    </source>
</evidence>
<organism evidence="1 2">
    <name type="scientific">Inconstantimicrobium mannanitabidum</name>
    <dbReference type="NCBI Taxonomy" id="1604901"/>
    <lineage>
        <taxon>Bacteria</taxon>
        <taxon>Bacillati</taxon>
        <taxon>Bacillota</taxon>
        <taxon>Clostridia</taxon>
        <taxon>Eubacteriales</taxon>
        <taxon>Clostridiaceae</taxon>
        <taxon>Inconstantimicrobium</taxon>
    </lineage>
</organism>
<comment type="caution">
    <text evidence="1">The sequence shown here is derived from an EMBL/GenBank/DDBJ whole genome shotgun (WGS) entry which is preliminary data.</text>
</comment>
<name>A0ACB5RAN2_9CLOT</name>
<gene>
    <name evidence="1" type="primary">priA</name>
    <name evidence="1" type="ORF">rsdtw13_15120</name>
</gene>
<dbReference type="EMBL" id="BROD01000001">
    <property type="protein sequence ID" value="GKX66254.1"/>
    <property type="molecule type" value="Genomic_DNA"/>
</dbReference>
<reference evidence="1" key="1">
    <citation type="journal article" date="2025" name="Int. J. Syst. Evol. Microbiol.">
        <title>Inconstantimicrobium mannanitabidum sp. nov., a novel member of the family Clostridiaceae isolated from anoxic soil under the treatment of reductive soil disinfestation.</title>
        <authorList>
            <person name="Ueki A."/>
            <person name="Tonouchi A."/>
            <person name="Honma S."/>
            <person name="Kaku N."/>
            <person name="Ueki K."/>
        </authorList>
    </citation>
    <scope>NUCLEOTIDE SEQUENCE</scope>
    <source>
        <strain evidence="1">TW13</strain>
    </source>
</reference>